<dbReference type="OrthoDB" id="8188574at2759"/>
<accession>A0A9N9RDL4</accession>
<feature type="region of interest" description="Disordered" evidence="1">
    <location>
        <begin position="59"/>
        <end position="85"/>
    </location>
</feature>
<reference evidence="2" key="1">
    <citation type="submission" date="2021-12" db="EMBL/GenBank/DDBJ databases">
        <authorList>
            <person name="King R."/>
        </authorList>
    </citation>
    <scope>NUCLEOTIDE SEQUENCE</scope>
</reference>
<organism evidence="2 3">
    <name type="scientific">Diatraea saccharalis</name>
    <name type="common">sugarcane borer</name>
    <dbReference type="NCBI Taxonomy" id="40085"/>
    <lineage>
        <taxon>Eukaryota</taxon>
        <taxon>Metazoa</taxon>
        <taxon>Ecdysozoa</taxon>
        <taxon>Arthropoda</taxon>
        <taxon>Hexapoda</taxon>
        <taxon>Insecta</taxon>
        <taxon>Pterygota</taxon>
        <taxon>Neoptera</taxon>
        <taxon>Endopterygota</taxon>
        <taxon>Lepidoptera</taxon>
        <taxon>Glossata</taxon>
        <taxon>Ditrysia</taxon>
        <taxon>Pyraloidea</taxon>
        <taxon>Crambidae</taxon>
        <taxon>Crambinae</taxon>
        <taxon>Diatraea</taxon>
    </lineage>
</organism>
<evidence type="ECO:0000256" key="1">
    <source>
        <dbReference type="SAM" id="MobiDB-lite"/>
    </source>
</evidence>
<evidence type="ECO:0000313" key="3">
    <source>
        <dbReference type="Proteomes" id="UP001153714"/>
    </source>
</evidence>
<name>A0A9N9RDL4_9NEOP</name>
<keyword evidence="3" id="KW-1185">Reference proteome</keyword>
<dbReference type="EMBL" id="OU893337">
    <property type="protein sequence ID" value="CAG9794400.1"/>
    <property type="molecule type" value="Genomic_DNA"/>
</dbReference>
<evidence type="ECO:0000313" key="2">
    <source>
        <dbReference type="EMBL" id="CAG9794400.1"/>
    </source>
</evidence>
<protein>
    <submittedName>
        <fullName evidence="2">Uncharacterized protein</fullName>
    </submittedName>
</protein>
<gene>
    <name evidence="2" type="ORF">DIATSA_LOCUS11778</name>
</gene>
<reference evidence="2" key="2">
    <citation type="submission" date="2022-10" db="EMBL/GenBank/DDBJ databases">
        <authorList>
            <consortium name="ENA_rothamsted_submissions"/>
            <consortium name="culmorum"/>
            <person name="King R."/>
        </authorList>
    </citation>
    <scope>NUCLEOTIDE SEQUENCE</scope>
</reference>
<sequence>MCLDKQKSNVPVAQWLTTRKTEAIVFDYGTDSRVGFGFAFGNHADFQVMLELGPQTETKNLTGTGFESTNSKRQATLPPSPKLNKNREKFLQTDAGKYLSNWAQKMKQPPKVVKTSPRPGEVPNLEDSVVELVKNQRGEYEIHQPKPGNIPQKVLDDLKRLYGVKKEEAKRLGEQKRTQEEIKKITEDLSNVDLD</sequence>
<dbReference type="Proteomes" id="UP001153714">
    <property type="component" value="Chromosome 6"/>
</dbReference>
<dbReference type="AlphaFoldDB" id="A0A9N9RDL4"/>
<feature type="compositionally biased region" description="Polar residues" evidence="1">
    <location>
        <begin position="59"/>
        <end position="74"/>
    </location>
</feature>
<proteinExistence type="predicted"/>